<dbReference type="Pfam" id="PF12796">
    <property type="entry name" value="Ank_2"/>
    <property type="match status" value="1"/>
</dbReference>
<sequence length="279" mass="30690">MQSSEEVQRKLMYHSLLPSLEALEVTEEARQLYLEQCGGTDLSLAALRGDQELVEVLLASGASDSPDFSGVTALYHAAMRGFAEIVRSLAAARSDLEARCSDGSTALIQAAYVASQTEGPRRAACAVVVSVLRELGADLAPKDSWGKTADYYCRGVPELEIAIKSEVLVTCPYQDCHRVYRVRRADYRCRVVRCGCVIFRGREYQLPKHGSRADVRQWLQESWGWDGWPGEVLGCGRPFRFPEESGLGSFLTWSEELTGAEHPSAVDADGDYSIATSNL</sequence>
<dbReference type="Gene3D" id="1.25.40.20">
    <property type="entry name" value="Ankyrin repeat-containing domain"/>
    <property type="match status" value="1"/>
</dbReference>
<proteinExistence type="predicted"/>
<dbReference type="PANTHER" id="PTHR24173">
    <property type="entry name" value="ANKYRIN REPEAT CONTAINING"/>
    <property type="match status" value="1"/>
</dbReference>
<dbReference type="EMBL" id="LSRX01001006">
    <property type="protein sequence ID" value="OLP84924.1"/>
    <property type="molecule type" value="Genomic_DNA"/>
</dbReference>
<reference evidence="3 4" key="1">
    <citation type="submission" date="2016-02" db="EMBL/GenBank/DDBJ databases">
        <title>Genome analysis of coral dinoflagellate symbionts highlights evolutionary adaptations to a symbiotic lifestyle.</title>
        <authorList>
            <person name="Aranda M."/>
            <person name="Li Y."/>
            <person name="Liew Y.J."/>
            <person name="Baumgarten S."/>
            <person name="Simakov O."/>
            <person name="Wilson M."/>
            <person name="Piel J."/>
            <person name="Ashoor H."/>
            <person name="Bougouffa S."/>
            <person name="Bajic V.B."/>
            <person name="Ryu T."/>
            <person name="Ravasi T."/>
            <person name="Bayer T."/>
            <person name="Micklem G."/>
            <person name="Kim H."/>
            <person name="Bhak J."/>
            <person name="Lajeunesse T.C."/>
            <person name="Voolstra C.R."/>
        </authorList>
    </citation>
    <scope>NUCLEOTIDE SEQUENCE [LARGE SCALE GENOMIC DNA]</scope>
    <source>
        <strain evidence="3 4">CCMP2467</strain>
    </source>
</reference>
<evidence type="ECO:0000256" key="1">
    <source>
        <dbReference type="ARBA" id="ARBA00022737"/>
    </source>
</evidence>
<evidence type="ECO:0000313" key="3">
    <source>
        <dbReference type="EMBL" id="OLP84924.1"/>
    </source>
</evidence>
<keyword evidence="1" id="KW-0677">Repeat</keyword>
<keyword evidence="4" id="KW-1185">Reference proteome</keyword>
<dbReference type="OrthoDB" id="408169at2759"/>
<name>A0A1Q9CPS5_SYMMI</name>
<gene>
    <name evidence="3" type="ORF">AK812_SmicGene34153</name>
</gene>
<protein>
    <submittedName>
        <fullName evidence="3">Uncharacterized protein</fullName>
    </submittedName>
</protein>
<dbReference type="PROSITE" id="PS50297">
    <property type="entry name" value="ANK_REP_REGION"/>
    <property type="match status" value="1"/>
</dbReference>
<accession>A0A1Q9CPS5</accession>
<dbReference type="InterPro" id="IPR002110">
    <property type="entry name" value="Ankyrin_rpt"/>
</dbReference>
<dbReference type="SUPFAM" id="SSF48403">
    <property type="entry name" value="Ankyrin repeat"/>
    <property type="match status" value="1"/>
</dbReference>
<dbReference type="AlphaFoldDB" id="A0A1Q9CPS5"/>
<dbReference type="PANTHER" id="PTHR24173:SF74">
    <property type="entry name" value="ANKYRIN REPEAT DOMAIN-CONTAINING PROTEIN 16"/>
    <property type="match status" value="1"/>
</dbReference>
<dbReference type="PROSITE" id="PS50088">
    <property type="entry name" value="ANK_REPEAT"/>
    <property type="match status" value="2"/>
</dbReference>
<organism evidence="3 4">
    <name type="scientific">Symbiodinium microadriaticum</name>
    <name type="common">Dinoflagellate</name>
    <name type="synonym">Zooxanthella microadriatica</name>
    <dbReference type="NCBI Taxonomy" id="2951"/>
    <lineage>
        <taxon>Eukaryota</taxon>
        <taxon>Sar</taxon>
        <taxon>Alveolata</taxon>
        <taxon>Dinophyceae</taxon>
        <taxon>Suessiales</taxon>
        <taxon>Symbiodiniaceae</taxon>
        <taxon>Symbiodinium</taxon>
    </lineage>
</organism>
<keyword evidence="2" id="KW-0040">ANK repeat</keyword>
<dbReference type="InterPro" id="IPR036770">
    <property type="entry name" value="Ankyrin_rpt-contain_sf"/>
</dbReference>
<evidence type="ECO:0000256" key="2">
    <source>
        <dbReference type="ARBA" id="ARBA00023043"/>
    </source>
</evidence>
<evidence type="ECO:0000313" key="4">
    <source>
        <dbReference type="Proteomes" id="UP000186817"/>
    </source>
</evidence>
<comment type="caution">
    <text evidence="3">The sequence shown here is derived from an EMBL/GenBank/DDBJ whole genome shotgun (WGS) entry which is preliminary data.</text>
</comment>
<dbReference type="Proteomes" id="UP000186817">
    <property type="component" value="Unassembled WGS sequence"/>
</dbReference>
<dbReference type="SMART" id="SM00248">
    <property type="entry name" value="ANK"/>
    <property type="match status" value="3"/>
</dbReference>